<dbReference type="InterPro" id="IPR050905">
    <property type="entry name" value="Plant_NBS-LRR"/>
</dbReference>
<comment type="caution">
    <text evidence="3">The sequence shown here is derived from an EMBL/GenBank/DDBJ whole genome shotgun (WGS) entry which is preliminary data.</text>
</comment>
<sequence>MELPSLRELKTWNCPVLRTLNCNSTNIDRKITGTISLDQPQHLFNAKEHPSYWPSLKEMEVKGCDKVEILFSSQETTRFPIQQPLFWVNQFTFPKLHQLTLGCNAGMKEIWHCVGQQLVSHYFPNLKVVKLEYHTEQILPLPPYLFPLLSSPNLQTLEIGKLFQKVIFLSEEGGEEKSPWVRKINLVPSSASFRNLVTLKVERCHGIIKVITHATSKSLVQLKEMSIIICNNIEEIIEGGDDDDDEDEISFPQLNSLKLEFLPKLESFCSSRNYTFGFPSLQTVVVHDCPMMKMFSRGRSNTPMLHKVKVNEWRNEECWKGSLNSTIQQLYRERNDMMVESKFSDERSNP</sequence>
<dbReference type="PANTHER" id="PTHR33463">
    <property type="entry name" value="NB-ARC DOMAIN-CONTAINING PROTEIN-RELATED"/>
    <property type="match status" value="1"/>
</dbReference>
<evidence type="ECO:0000313" key="3">
    <source>
        <dbReference type="EMBL" id="KAK9017125.1"/>
    </source>
</evidence>
<feature type="domain" description="Disease resistance protein At4g27190-like leucine-rich repeats" evidence="2">
    <location>
        <begin position="186"/>
        <end position="293"/>
    </location>
</feature>
<protein>
    <recommendedName>
        <fullName evidence="2">Disease resistance protein At4g27190-like leucine-rich repeats domain-containing protein</fullName>
    </recommendedName>
</protein>
<dbReference type="Pfam" id="PF23247">
    <property type="entry name" value="LRR_RPS2"/>
    <property type="match status" value="1"/>
</dbReference>
<dbReference type="EMBL" id="JBBPBN010000020">
    <property type="protein sequence ID" value="KAK9017125.1"/>
    <property type="molecule type" value="Genomic_DNA"/>
</dbReference>
<organism evidence="3 4">
    <name type="scientific">Hibiscus sabdariffa</name>
    <name type="common">roselle</name>
    <dbReference type="NCBI Taxonomy" id="183260"/>
    <lineage>
        <taxon>Eukaryota</taxon>
        <taxon>Viridiplantae</taxon>
        <taxon>Streptophyta</taxon>
        <taxon>Embryophyta</taxon>
        <taxon>Tracheophyta</taxon>
        <taxon>Spermatophyta</taxon>
        <taxon>Magnoliopsida</taxon>
        <taxon>eudicotyledons</taxon>
        <taxon>Gunneridae</taxon>
        <taxon>Pentapetalae</taxon>
        <taxon>rosids</taxon>
        <taxon>malvids</taxon>
        <taxon>Malvales</taxon>
        <taxon>Malvaceae</taxon>
        <taxon>Malvoideae</taxon>
        <taxon>Hibiscus</taxon>
    </lineage>
</organism>
<evidence type="ECO:0000256" key="1">
    <source>
        <dbReference type="ARBA" id="ARBA00022821"/>
    </source>
</evidence>
<evidence type="ECO:0000259" key="2">
    <source>
        <dbReference type="Pfam" id="PF23247"/>
    </source>
</evidence>
<dbReference type="SUPFAM" id="SSF52047">
    <property type="entry name" value="RNI-like"/>
    <property type="match status" value="1"/>
</dbReference>
<dbReference type="InterPro" id="IPR032675">
    <property type="entry name" value="LRR_dom_sf"/>
</dbReference>
<name>A0ABR2RVX1_9ROSI</name>
<keyword evidence="4" id="KW-1185">Reference proteome</keyword>
<reference evidence="3 4" key="1">
    <citation type="journal article" date="2024" name="G3 (Bethesda)">
        <title>Genome assembly of Hibiscus sabdariffa L. provides insights into metabolisms of medicinal natural products.</title>
        <authorList>
            <person name="Kim T."/>
        </authorList>
    </citation>
    <scope>NUCLEOTIDE SEQUENCE [LARGE SCALE GENOMIC DNA]</scope>
    <source>
        <strain evidence="3">TK-2024</strain>
        <tissue evidence="3">Old leaves</tissue>
    </source>
</reference>
<evidence type="ECO:0000313" key="4">
    <source>
        <dbReference type="Proteomes" id="UP001396334"/>
    </source>
</evidence>
<dbReference type="Gene3D" id="3.80.10.10">
    <property type="entry name" value="Ribonuclease Inhibitor"/>
    <property type="match status" value="1"/>
</dbReference>
<dbReference type="Proteomes" id="UP001396334">
    <property type="component" value="Unassembled WGS sequence"/>
</dbReference>
<gene>
    <name evidence="3" type="ORF">V6N11_079609</name>
</gene>
<dbReference type="PANTHER" id="PTHR33463:SF136">
    <property type="entry name" value="NB-ARC DOMAIN-CONTAINING PROTEIN"/>
    <property type="match status" value="1"/>
</dbReference>
<proteinExistence type="predicted"/>
<keyword evidence="1" id="KW-0611">Plant defense</keyword>
<dbReference type="InterPro" id="IPR057135">
    <property type="entry name" value="At4g27190-like_LRR"/>
</dbReference>
<accession>A0ABR2RVX1</accession>